<comment type="similarity">
    <text evidence="2">Belongs to the class-I pyridoxal-phosphate-dependent aminotransferase family.</text>
</comment>
<proteinExistence type="inferred from homology"/>
<dbReference type="EMBL" id="MKVH01000025">
    <property type="protein sequence ID" value="OJX56376.1"/>
    <property type="molecule type" value="Genomic_DNA"/>
</dbReference>
<comment type="cofactor">
    <cofactor evidence="1">
        <name>pyridoxal 5'-phosphate</name>
        <dbReference type="ChEBI" id="CHEBI:597326"/>
    </cofactor>
</comment>
<dbReference type="PANTHER" id="PTHR43807:SF20">
    <property type="entry name" value="FI04487P"/>
    <property type="match status" value="1"/>
</dbReference>
<dbReference type="InterPro" id="IPR015424">
    <property type="entry name" value="PyrdxlP-dep_Trfase"/>
</dbReference>
<evidence type="ECO:0000256" key="1">
    <source>
        <dbReference type="ARBA" id="ARBA00001933"/>
    </source>
</evidence>
<accession>A0A1M3KVX8</accession>
<evidence type="ECO:0000256" key="4">
    <source>
        <dbReference type="ARBA" id="ARBA00022679"/>
    </source>
</evidence>
<dbReference type="InterPro" id="IPR004839">
    <property type="entry name" value="Aminotransferase_I/II_large"/>
</dbReference>
<reference evidence="7 8" key="1">
    <citation type="submission" date="2016-09" db="EMBL/GenBank/DDBJ databases">
        <title>Genome-resolved meta-omics ties microbial dynamics to process performance in biotechnology for thiocyanate degradation.</title>
        <authorList>
            <person name="Kantor R.S."/>
            <person name="Huddy R.J."/>
            <person name="Iyer R."/>
            <person name="Thomas B.C."/>
            <person name="Brown C.T."/>
            <person name="Anantharaman K."/>
            <person name="Tringe S."/>
            <person name="Hettich R.L."/>
            <person name="Harrison S.T."/>
            <person name="Banfield J.F."/>
        </authorList>
    </citation>
    <scope>NUCLEOTIDE SEQUENCE [LARGE SCALE GENOMIC DNA]</scope>
    <source>
        <strain evidence="7">59-99</strain>
    </source>
</reference>
<dbReference type="InterPro" id="IPR015421">
    <property type="entry name" value="PyrdxlP-dep_Trfase_major"/>
</dbReference>
<dbReference type="GO" id="GO:0030170">
    <property type="term" value="F:pyridoxal phosphate binding"/>
    <property type="evidence" value="ECO:0007669"/>
    <property type="project" value="InterPro"/>
</dbReference>
<feature type="domain" description="Aminotransferase class I/classII large" evidence="6">
    <location>
        <begin position="26"/>
        <end position="377"/>
    </location>
</feature>
<dbReference type="FunFam" id="3.40.640.10:FF:000033">
    <property type="entry name" value="Aspartate aminotransferase"/>
    <property type="match status" value="1"/>
</dbReference>
<sequence length="387" mass="42071">MRSKLPAVGTTVFSVMTGLAQEHGAINLAQGFPDYACDPVLVDFVGQALRDGYNQYAPMQGVLAFREAIARKYAVMHDVTVDPATELTITPGATAALFTAVTTVVRPGDDVVIFEPAYDSYGPAVVANGGRVLPILLKAPHYRPDMDELRAMITPATSMIIINSPHNPTGTTWSDGDLCALADVVDGTDIVILSDEVYDHIVFDGQRHHSAASIDGLRERSFVVTSFGKTFHTTGWKIGCCLAPPALTNEFRKVHQFLSFSVHTPTQVALARYMQDETTYTQVGTFFQHKRDLFRSLLEGSAWSILPCTGSYFQLLGYDGFSREGDMDLAVRLTKDIGVASIPLSPFISVNDGQPSAALRFCIAKEDATLERAAERLRQVAGIASET</sequence>
<dbReference type="InterPro" id="IPR051326">
    <property type="entry name" value="Kynurenine-oxoglutarate_AT"/>
</dbReference>
<evidence type="ECO:0000256" key="3">
    <source>
        <dbReference type="ARBA" id="ARBA00022576"/>
    </source>
</evidence>
<protein>
    <submittedName>
        <fullName evidence="7">Methionine aminotransferase</fullName>
    </submittedName>
</protein>
<evidence type="ECO:0000256" key="5">
    <source>
        <dbReference type="ARBA" id="ARBA00022898"/>
    </source>
</evidence>
<keyword evidence="5" id="KW-0663">Pyridoxal phosphate</keyword>
<dbReference type="Gene3D" id="3.90.1150.10">
    <property type="entry name" value="Aspartate Aminotransferase, domain 1"/>
    <property type="match status" value="1"/>
</dbReference>
<dbReference type="GO" id="GO:0016212">
    <property type="term" value="F:kynurenine-oxoglutarate transaminase activity"/>
    <property type="evidence" value="ECO:0007669"/>
    <property type="project" value="TreeGrafter"/>
</dbReference>
<keyword evidence="4 7" id="KW-0808">Transferase</keyword>
<evidence type="ECO:0000313" key="7">
    <source>
        <dbReference type="EMBL" id="OJX56376.1"/>
    </source>
</evidence>
<dbReference type="NCBIfam" id="NF006569">
    <property type="entry name" value="PRK09082.1"/>
    <property type="match status" value="1"/>
</dbReference>
<dbReference type="STRING" id="1895771.BGO89_12665"/>
<evidence type="ECO:0000256" key="2">
    <source>
        <dbReference type="ARBA" id="ARBA00007441"/>
    </source>
</evidence>
<comment type="caution">
    <text evidence="7">The sequence shown here is derived from an EMBL/GenBank/DDBJ whole genome shotgun (WGS) entry which is preliminary data.</text>
</comment>
<dbReference type="Proteomes" id="UP000184233">
    <property type="component" value="Unassembled WGS sequence"/>
</dbReference>
<evidence type="ECO:0000313" key="8">
    <source>
        <dbReference type="Proteomes" id="UP000184233"/>
    </source>
</evidence>
<dbReference type="Gene3D" id="3.40.640.10">
    <property type="entry name" value="Type I PLP-dependent aspartate aminotransferase-like (Major domain)"/>
    <property type="match status" value="1"/>
</dbReference>
<dbReference type="AlphaFoldDB" id="A0A1M3KVX8"/>
<dbReference type="InterPro" id="IPR015422">
    <property type="entry name" value="PyrdxlP-dep_Trfase_small"/>
</dbReference>
<keyword evidence="3 7" id="KW-0032">Aminotransferase</keyword>
<dbReference type="PANTHER" id="PTHR43807">
    <property type="entry name" value="FI04487P"/>
    <property type="match status" value="1"/>
</dbReference>
<dbReference type="SUPFAM" id="SSF53383">
    <property type="entry name" value="PLP-dependent transferases"/>
    <property type="match status" value="1"/>
</dbReference>
<dbReference type="Pfam" id="PF00155">
    <property type="entry name" value="Aminotran_1_2"/>
    <property type="match status" value="1"/>
</dbReference>
<evidence type="ECO:0000259" key="6">
    <source>
        <dbReference type="Pfam" id="PF00155"/>
    </source>
</evidence>
<name>A0A1M3KVX8_9BACT</name>
<organism evidence="7 8">
    <name type="scientific">Candidatus Kapaibacterium thiocyanatum</name>
    <dbReference type="NCBI Taxonomy" id="1895771"/>
    <lineage>
        <taxon>Bacteria</taxon>
        <taxon>Pseudomonadati</taxon>
        <taxon>Candidatus Kapaibacteriota</taxon>
        <taxon>Candidatus Kapaibacteriia</taxon>
        <taxon>Candidatus Kapaibacteriales</taxon>
        <taxon>Candidatus Kapaibacteriaceae</taxon>
        <taxon>Candidatus Kapaibacterium</taxon>
    </lineage>
</organism>
<dbReference type="GO" id="GO:0005737">
    <property type="term" value="C:cytoplasm"/>
    <property type="evidence" value="ECO:0007669"/>
    <property type="project" value="TreeGrafter"/>
</dbReference>
<dbReference type="CDD" id="cd00609">
    <property type="entry name" value="AAT_like"/>
    <property type="match status" value="1"/>
</dbReference>
<gene>
    <name evidence="7" type="ORF">BGO89_12665</name>
</gene>